<reference evidence="11 12" key="1">
    <citation type="submission" date="2019-05" db="EMBL/GenBank/DDBJ databases">
        <title>Complete genome sequencing of Anaerostipes rhamnosivorans.</title>
        <authorList>
            <person name="Bui T.P.N."/>
            <person name="de Vos W.M."/>
        </authorList>
    </citation>
    <scope>NUCLEOTIDE SEQUENCE [LARGE SCALE GENOMIC DNA]</scope>
    <source>
        <strain evidence="11 12">1y2</strain>
    </source>
</reference>
<evidence type="ECO:0000313" key="12">
    <source>
        <dbReference type="Proteomes" id="UP000298653"/>
    </source>
</evidence>
<dbReference type="GO" id="GO:0007155">
    <property type="term" value="P:cell adhesion"/>
    <property type="evidence" value="ECO:0007669"/>
    <property type="project" value="InterPro"/>
</dbReference>
<feature type="domain" description="SpaA-like prealbumin fold" evidence="10">
    <location>
        <begin position="978"/>
        <end position="1056"/>
    </location>
</feature>
<feature type="compositionally biased region" description="Polar residues" evidence="7">
    <location>
        <begin position="74"/>
        <end position="86"/>
    </location>
</feature>
<keyword evidence="5 9" id="KW-0732">Signal</keyword>
<feature type="compositionally biased region" description="Low complexity" evidence="7">
    <location>
        <begin position="1319"/>
        <end position="1332"/>
    </location>
</feature>
<feature type="chain" id="PRO_5020218292" evidence="9">
    <location>
        <begin position="34"/>
        <end position="1366"/>
    </location>
</feature>
<dbReference type="KEGG" id="arf:AR1Y2_0091"/>
<protein>
    <submittedName>
        <fullName evidence="11">Collagen adhesion protein</fullName>
    </submittedName>
</protein>
<dbReference type="InterPro" id="IPR041033">
    <property type="entry name" value="SpaA_PFL_dom_1"/>
</dbReference>
<name>A0A4P8IA87_9FIRM</name>
<comment type="subcellular location">
    <subcellularLocation>
        <location evidence="1">Secreted</location>
        <location evidence="1">Cell wall</location>
    </subcellularLocation>
</comment>
<evidence type="ECO:0000259" key="10">
    <source>
        <dbReference type="Pfam" id="PF17802"/>
    </source>
</evidence>
<feature type="transmembrane region" description="Helical" evidence="8">
    <location>
        <begin position="1342"/>
        <end position="1361"/>
    </location>
</feature>
<evidence type="ECO:0000256" key="5">
    <source>
        <dbReference type="ARBA" id="ARBA00022729"/>
    </source>
</evidence>
<keyword evidence="8" id="KW-1133">Transmembrane helix</keyword>
<comment type="similarity">
    <text evidence="2">Belongs to the serine-aspartate repeat-containing protein (SDr) family.</text>
</comment>
<dbReference type="PANTHER" id="PTHR36108">
    <property type="entry name" value="COLOSSIN-B-RELATED"/>
    <property type="match status" value="1"/>
</dbReference>
<feature type="domain" description="SpaA-like prealbumin fold" evidence="10">
    <location>
        <begin position="1092"/>
        <end position="1179"/>
    </location>
</feature>
<keyword evidence="4" id="KW-0964">Secreted</keyword>
<dbReference type="Proteomes" id="UP000298653">
    <property type="component" value="Chromosome"/>
</dbReference>
<dbReference type="InterPro" id="IPR011252">
    <property type="entry name" value="Fibrogen-bd_dom1"/>
</dbReference>
<dbReference type="InterPro" id="IPR026466">
    <property type="entry name" value="Fim_isopep_form_D2_dom"/>
</dbReference>
<keyword evidence="12" id="KW-1185">Reference proteome</keyword>
<evidence type="ECO:0000256" key="2">
    <source>
        <dbReference type="ARBA" id="ARBA00007257"/>
    </source>
</evidence>
<keyword evidence="8" id="KW-0472">Membrane</keyword>
<keyword evidence="3" id="KW-0134">Cell wall</keyword>
<dbReference type="EMBL" id="CP040058">
    <property type="protein sequence ID" value="QCP33545.1"/>
    <property type="molecule type" value="Genomic_DNA"/>
</dbReference>
<evidence type="ECO:0000256" key="8">
    <source>
        <dbReference type="SAM" id="Phobius"/>
    </source>
</evidence>
<feature type="signal peptide" evidence="9">
    <location>
        <begin position="1"/>
        <end position="33"/>
    </location>
</feature>
<evidence type="ECO:0000256" key="6">
    <source>
        <dbReference type="ARBA" id="ARBA00023088"/>
    </source>
</evidence>
<keyword evidence="8" id="KW-0812">Transmembrane</keyword>
<sequence>MNKKVRKGLAILATFVLTVSFIAGNGAFSSVYAQETGTASTADQNTSTSEASSATEEVSTTATESATTAEPKANTESTAKSTTEQSTASVTAVQKKTAAKSVKKASEPAVTNGDFTKYLTKFAFTDHEGKEFSQSHPVTKDSNVIIRYEFKIPNDITIQGGSTFILKMPNVFHLDGLGGVAQKLNKQQAGNVEDVPNWKVNRDSTIMVTFPKTLTESNIEGFMEINCSVDADKLKDETIIFDLGQLEGYGEEFETDYKPEVTKKSPEVAKSGSLNREDQTVTWTITAKPDASDKNLEGYTLTDVFYKNAQTGTAKYQSYVKGSMKLDGVQAADPEVSDNGWKYTFGKVSDGKHTLTYKTKLTDEFFDIHYNSGGAADLSGGVANTVTIKTKDGKGEASANASVKAVRYAFWKNKSASNNVGYDETEKKPYLGFQLKGNYDAAGKKLPVTLTDKLPEGTVLMEKDGELIVQYGKDTALKLTKASGQTLEVNEYTYNESTREFKIALDPDASGKDVFVNYKIWLSTETAVKAGKIRNTATMTVGDHVSISDWEDSNWGVGYQEGKLGLKKSGAFARVDNDNTIKWTVTINENPTKTVNTDIKFKDVLPESLEYVDGSFNANYKGKNDKNVQVNGNELNYTIKDLGKNKCTITYTTKIKGGALQFTQKADGSSPSISFKNHVYLEWDGNKQDIIGTGTVNIQTFVTKKGSYNSSKDQFDWTIWLRSKGLYIHNMTVTEKLPEGHKLVEGSLKYGSTVLGTEKSTGQPYYEVSGNNLIIHFPELMLPTDQNDLTLSTETDETKEETKPESVKAVNEVSVSADEFKSELTAKAEVNVSYTPNVEKTTSYKKGNFVEWTVNINKNNAVLTKQKAELTDTLQPGLVYREGSVKLYDVTDGNKKVADVAEDYDETSGKIVFTLPEGVDLAHQYKMVFITDVTTATKNVKNTVTFDASAKETKATSGSVPLILQGMNSGLTGDNIRFILNKTDSENQAPLEEVEFQLYDHNRDKVGTPLTTDAKGRIAFDAGLKYGNTYYLKETKALDGYVLDQKEYELTIGEKDSGQVLVQFDGKDYKFTTDENGTLNFDFTVTNDAKRGSVLLKKVSSENASESLEGAEFSIYKENGELVAQGLRTDAQGMIQFDYLRFGSYYFQETKAPEGYNLDADTKYTFEINDQAVETPVTVEAENLPTKVAVLKLDAQTKKALSGAKLQIIKVQEDGSEQTVEEWTSTEEAHQVTGKLIPGETYFLRETEAPFGYELAEDVEFTVEAGGELQQIEMYDEPSPEDPYYGDNEEETSSTETTTTTTTYEEPEDSYYKEENKTSKTSSESVTTVTESEVSRTGDRSYTALFILAAAGAAGAVWILVRRRRR</sequence>
<evidence type="ECO:0000256" key="4">
    <source>
        <dbReference type="ARBA" id="ARBA00022525"/>
    </source>
</evidence>
<feature type="domain" description="SpaA-like prealbumin fold" evidence="10">
    <location>
        <begin position="1187"/>
        <end position="1277"/>
    </location>
</feature>
<keyword evidence="6" id="KW-0572">Peptidoglycan-anchor</keyword>
<evidence type="ECO:0000256" key="3">
    <source>
        <dbReference type="ARBA" id="ARBA00022512"/>
    </source>
</evidence>
<organism evidence="11 12">
    <name type="scientific">Anaerostipes rhamnosivorans</name>
    <dbReference type="NCBI Taxonomy" id="1229621"/>
    <lineage>
        <taxon>Bacteria</taxon>
        <taxon>Bacillati</taxon>
        <taxon>Bacillota</taxon>
        <taxon>Clostridia</taxon>
        <taxon>Lachnospirales</taxon>
        <taxon>Lachnospiraceae</taxon>
        <taxon>Anaerostipes</taxon>
    </lineage>
</organism>
<feature type="region of interest" description="Disordered" evidence="7">
    <location>
        <begin position="1270"/>
        <end position="1332"/>
    </location>
</feature>
<dbReference type="InterPro" id="IPR008966">
    <property type="entry name" value="Adhesion_dom_sf"/>
</dbReference>
<feature type="compositionally biased region" description="Low complexity" evidence="7">
    <location>
        <begin position="1294"/>
        <end position="1304"/>
    </location>
</feature>
<feature type="compositionally biased region" description="Low complexity" evidence="7">
    <location>
        <begin position="46"/>
        <end position="70"/>
    </location>
</feature>
<evidence type="ECO:0000256" key="7">
    <source>
        <dbReference type="SAM" id="MobiDB-lite"/>
    </source>
</evidence>
<evidence type="ECO:0000256" key="9">
    <source>
        <dbReference type="SAM" id="SignalP"/>
    </source>
</evidence>
<dbReference type="SUPFAM" id="SSF49401">
    <property type="entry name" value="Bacterial adhesins"/>
    <property type="match status" value="5"/>
</dbReference>
<evidence type="ECO:0000256" key="1">
    <source>
        <dbReference type="ARBA" id="ARBA00004191"/>
    </source>
</evidence>
<dbReference type="OrthoDB" id="9804660at2"/>
<gene>
    <name evidence="11" type="ORF">AR1Y2_0091</name>
</gene>
<dbReference type="InterPro" id="IPR013783">
    <property type="entry name" value="Ig-like_fold"/>
</dbReference>
<dbReference type="RefSeq" id="WP_137327208.1">
    <property type="nucleotide sequence ID" value="NZ_CP040058.1"/>
</dbReference>
<dbReference type="Pfam" id="PF17802">
    <property type="entry name" value="SpaA"/>
    <property type="match status" value="3"/>
</dbReference>
<dbReference type="Gene3D" id="2.60.40.10">
    <property type="entry name" value="Immunoglobulins"/>
    <property type="match status" value="3"/>
</dbReference>
<dbReference type="NCBIfam" id="TIGR04226">
    <property type="entry name" value="RrgB_K2N_iso_D2"/>
    <property type="match status" value="1"/>
</dbReference>
<accession>A0A4P8IA87</accession>
<proteinExistence type="inferred from homology"/>
<dbReference type="SUPFAM" id="SSF49478">
    <property type="entry name" value="Cna protein B-type domain"/>
    <property type="match status" value="2"/>
</dbReference>
<dbReference type="PANTHER" id="PTHR36108:SF13">
    <property type="entry name" value="COLOSSIN-B-RELATED"/>
    <property type="match status" value="1"/>
</dbReference>
<dbReference type="Gene3D" id="2.60.40.1280">
    <property type="match status" value="1"/>
</dbReference>
<dbReference type="Gene3D" id="2.60.40.740">
    <property type="match status" value="4"/>
</dbReference>
<evidence type="ECO:0000313" key="11">
    <source>
        <dbReference type="EMBL" id="QCP33545.1"/>
    </source>
</evidence>
<feature type="region of interest" description="Disordered" evidence="7">
    <location>
        <begin position="38"/>
        <end position="92"/>
    </location>
</feature>